<feature type="binding site" evidence="4">
    <location>
        <position position="225"/>
    </location>
    <ligand>
        <name>3'-phosphoadenylyl sulfate</name>
        <dbReference type="ChEBI" id="CHEBI:58339"/>
    </ligand>
</feature>
<dbReference type="InterPro" id="IPR037359">
    <property type="entry name" value="NST/OST"/>
</dbReference>
<dbReference type="GO" id="GO:0008467">
    <property type="term" value="F:[heparan sulfate]-glucosamine 3-sulfotransferase activity"/>
    <property type="evidence" value="ECO:0007669"/>
    <property type="project" value="TreeGrafter"/>
</dbReference>
<reference evidence="8 9" key="1">
    <citation type="submission" date="2024-04" db="EMBL/GenBank/DDBJ databases">
        <authorList>
            <consortium name="Genoscope - CEA"/>
            <person name="William W."/>
        </authorList>
    </citation>
    <scope>NUCLEOTIDE SEQUENCE [LARGE SCALE GENOMIC DNA]</scope>
</reference>
<feature type="binding site" evidence="4">
    <location>
        <begin position="344"/>
        <end position="348"/>
    </location>
    <ligand>
        <name>3'-phosphoadenylyl sulfate</name>
        <dbReference type="ChEBI" id="CHEBI:58339"/>
    </ligand>
</feature>
<organism evidence="8 9">
    <name type="scientific">Lymnaea stagnalis</name>
    <name type="common">Great pond snail</name>
    <name type="synonym">Helix stagnalis</name>
    <dbReference type="NCBI Taxonomy" id="6523"/>
    <lineage>
        <taxon>Eukaryota</taxon>
        <taxon>Metazoa</taxon>
        <taxon>Spiralia</taxon>
        <taxon>Lophotrochozoa</taxon>
        <taxon>Mollusca</taxon>
        <taxon>Gastropoda</taxon>
        <taxon>Heterobranchia</taxon>
        <taxon>Euthyneura</taxon>
        <taxon>Panpulmonata</taxon>
        <taxon>Hygrophila</taxon>
        <taxon>Lymnaeoidea</taxon>
        <taxon>Lymnaeidae</taxon>
        <taxon>Lymnaea</taxon>
    </lineage>
</organism>
<keyword evidence="1" id="KW-0808">Transferase</keyword>
<evidence type="ECO:0000256" key="4">
    <source>
        <dbReference type="PIRSR" id="PIRSR637359-2"/>
    </source>
</evidence>
<gene>
    <name evidence="8" type="ORF">GSLYS_00018937001</name>
</gene>
<dbReference type="PANTHER" id="PTHR10605">
    <property type="entry name" value="HEPARAN SULFATE SULFOTRANSFERASE"/>
    <property type="match status" value="1"/>
</dbReference>
<evidence type="ECO:0000256" key="5">
    <source>
        <dbReference type="PIRSR" id="PIRSR637359-3"/>
    </source>
</evidence>
<sequence>MIYTVSSPASMATMSSFHRGCRMDKIRLMFTVVFAVCLFSLIILCMSVLNDTLTKLEVYRQQFGGQDLDFQRKVFWNNPENSEASVLSGEDNAYDVPDFQTAFEKADKAVRIDIPVNEVQIRRLPNAIIIGVSKCGTRALLEYLDLNPYVMAVHHEVNFFNNDTLYKRGVDWYRNQMPLSYSNQITLEKSPDYFECIQCPARIYAMSKSAKLLLLLRDPVDRLISQYMQFLDKYAATSRKLPPFEQWIRDSKTGEINLKVPSLRVSIYADHVNNWYQSFPKKQILIIDSHKLTKNPLSELAKIEAFLGLKPYLSTDDIYFNETKGFHCLRHRATGKTRCLGATKGRPHIKINKETMQALYTFFNPHNERLKNTIGHWMSWF</sequence>
<keyword evidence="9" id="KW-1185">Reference proteome</keyword>
<dbReference type="Proteomes" id="UP001497497">
    <property type="component" value="Unassembled WGS sequence"/>
</dbReference>
<dbReference type="Gene3D" id="3.40.50.300">
    <property type="entry name" value="P-loop containing nucleotide triphosphate hydrolases"/>
    <property type="match status" value="1"/>
</dbReference>
<evidence type="ECO:0000259" key="7">
    <source>
        <dbReference type="Pfam" id="PF00685"/>
    </source>
</evidence>
<name>A0AAV2IGZ4_LYMST</name>
<proteinExistence type="predicted"/>
<dbReference type="Pfam" id="PF00685">
    <property type="entry name" value="Sulfotransfer_1"/>
    <property type="match status" value="1"/>
</dbReference>
<keyword evidence="2" id="KW-0325">Glycoprotein</keyword>
<dbReference type="SUPFAM" id="SSF52540">
    <property type="entry name" value="P-loop containing nucleoside triphosphate hydrolases"/>
    <property type="match status" value="1"/>
</dbReference>
<evidence type="ECO:0000256" key="3">
    <source>
        <dbReference type="PIRSR" id="PIRSR637359-1"/>
    </source>
</evidence>
<keyword evidence="5" id="KW-1015">Disulfide bond</keyword>
<evidence type="ECO:0000313" key="9">
    <source>
        <dbReference type="Proteomes" id="UP001497497"/>
    </source>
</evidence>
<feature type="domain" description="Sulfotransferase" evidence="7">
    <location>
        <begin position="126"/>
        <end position="342"/>
    </location>
</feature>
<feature type="active site" description="For sulfotransferase activity" evidence="3">
    <location>
        <position position="134"/>
    </location>
</feature>
<keyword evidence="6" id="KW-1133">Transmembrane helix</keyword>
<accession>A0AAV2IGZ4</accession>
<protein>
    <recommendedName>
        <fullName evidence="7">Sulfotransferase domain-containing protein</fullName>
    </recommendedName>
</protein>
<feature type="binding site" evidence="4">
    <location>
        <position position="217"/>
    </location>
    <ligand>
        <name>3'-phosphoadenylyl sulfate</name>
        <dbReference type="ChEBI" id="CHEBI:58339"/>
    </ligand>
</feature>
<feature type="transmembrane region" description="Helical" evidence="6">
    <location>
        <begin position="28"/>
        <end position="49"/>
    </location>
</feature>
<evidence type="ECO:0000256" key="2">
    <source>
        <dbReference type="ARBA" id="ARBA00023180"/>
    </source>
</evidence>
<dbReference type="EMBL" id="CAXITT010000710">
    <property type="protein sequence ID" value="CAL1545454.1"/>
    <property type="molecule type" value="Genomic_DNA"/>
</dbReference>
<feature type="binding site" evidence="4">
    <location>
        <begin position="134"/>
        <end position="138"/>
    </location>
    <ligand>
        <name>3'-phosphoadenylyl sulfate</name>
        <dbReference type="ChEBI" id="CHEBI:58339"/>
    </ligand>
</feature>
<evidence type="ECO:0000313" key="8">
    <source>
        <dbReference type="EMBL" id="CAL1545454.1"/>
    </source>
</evidence>
<dbReference type="InterPro" id="IPR027417">
    <property type="entry name" value="P-loop_NTPase"/>
</dbReference>
<dbReference type="PANTHER" id="PTHR10605:SF65">
    <property type="entry name" value="GH20068P"/>
    <property type="match status" value="1"/>
</dbReference>
<dbReference type="InterPro" id="IPR000863">
    <property type="entry name" value="Sulfotransferase_dom"/>
</dbReference>
<dbReference type="AlphaFoldDB" id="A0AAV2IGZ4"/>
<comment type="caution">
    <text evidence="8">The sequence shown here is derived from an EMBL/GenBank/DDBJ whole genome shotgun (WGS) entry which is preliminary data.</text>
</comment>
<keyword evidence="6" id="KW-0472">Membrane</keyword>
<evidence type="ECO:0000256" key="6">
    <source>
        <dbReference type="SAM" id="Phobius"/>
    </source>
</evidence>
<feature type="disulfide bond" evidence="5">
    <location>
        <begin position="328"/>
        <end position="339"/>
    </location>
</feature>
<keyword evidence="6" id="KW-0812">Transmembrane</keyword>
<evidence type="ECO:0000256" key="1">
    <source>
        <dbReference type="ARBA" id="ARBA00022679"/>
    </source>
</evidence>